<organism evidence="15 16">
    <name type="scientific">Caenorhabditis briggsae</name>
    <dbReference type="NCBI Taxonomy" id="6238"/>
    <lineage>
        <taxon>Eukaryota</taxon>
        <taxon>Metazoa</taxon>
        <taxon>Ecdysozoa</taxon>
        <taxon>Nematoda</taxon>
        <taxon>Chromadorea</taxon>
        <taxon>Rhabditida</taxon>
        <taxon>Rhabditina</taxon>
        <taxon>Rhabditomorpha</taxon>
        <taxon>Rhabditoidea</taxon>
        <taxon>Rhabditidae</taxon>
        <taxon>Peloderinae</taxon>
        <taxon>Caenorhabditis</taxon>
    </lineage>
</organism>
<keyword evidence="12 13" id="KW-0407">Ion channel</keyword>
<evidence type="ECO:0000256" key="14">
    <source>
        <dbReference type="SAM" id="Phobius"/>
    </source>
</evidence>
<evidence type="ECO:0000256" key="5">
    <source>
        <dbReference type="ARBA" id="ARBA00022692"/>
    </source>
</evidence>
<evidence type="ECO:0000256" key="11">
    <source>
        <dbReference type="ARBA" id="ARBA00023201"/>
    </source>
</evidence>
<sequence>MLKLRKAMVTDIPKLASELSETFMAVTESRRKFAVLTGISADESFSEKFSNFSKCLEELSTKAPILKVRFNYVNLLHIKFYFAHFKQDTILQERSYNMFLLLAEIGGTIGLYVGATLLTVAETLVFLCERRKSNIFLKPQFV</sequence>
<evidence type="ECO:0000256" key="1">
    <source>
        <dbReference type="ARBA" id="ARBA00004141"/>
    </source>
</evidence>
<dbReference type="RefSeq" id="XP_045100328.1">
    <property type="nucleotide sequence ID" value="XM_045238532.1"/>
</dbReference>
<keyword evidence="6 14" id="KW-1133">Transmembrane helix</keyword>
<dbReference type="KEGG" id="cbr:CBG_27387"/>
<evidence type="ECO:0000256" key="6">
    <source>
        <dbReference type="ARBA" id="ARBA00022989"/>
    </source>
</evidence>
<evidence type="ECO:0000256" key="8">
    <source>
        <dbReference type="ARBA" id="ARBA00023065"/>
    </source>
</evidence>
<keyword evidence="4 13" id="KW-0894">Sodium channel</keyword>
<dbReference type="Gene3D" id="1.10.287.770">
    <property type="entry name" value="YojJ-like"/>
    <property type="match status" value="1"/>
</dbReference>
<dbReference type="eggNOG" id="KOG4294">
    <property type="taxonomic scope" value="Eukaryota"/>
</dbReference>
<keyword evidence="16" id="KW-1185">Reference proteome</keyword>
<keyword evidence="9 14" id="KW-0472">Membrane</keyword>
<evidence type="ECO:0000256" key="9">
    <source>
        <dbReference type="ARBA" id="ARBA00023136"/>
    </source>
</evidence>
<dbReference type="GO" id="GO:0005272">
    <property type="term" value="F:sodium channel activity"/>
    <property type="evidence" value="ECO:0007669"/>
    <property type="project" value="UniProtKB-KW"/>
</dbReference>
<dbReference type="EMBL" id="HE601445">
    <property type="protein sequence ID" value="CAS00770.1"/>
    <property type="molecule type" value="Genomic_DNA"/>
</dbReference>
<comment type="similarity">
    <text evidence="2 13">Belongs to the amiloride-sensitive sodium channel (TC 1.A.6) family.</text>
</comment>
<keyword evidence="7" id="KW-0915">Sodium</keyword>
<evidence type="ECO:0000256" key="7">
    <source>
        <dbReference type="ARBA" id="ARBA00023053"/>
    </source>
</evidence>
<keyword evidence="8 13" id="KW-0406">Ion transport</keyword>
<keyword evidence="11 13" id="KW-0739">Sodium transport</keyword>
<reference evidence="15 16" key="1">
    <citation type="journal article" date="2003" name="PLoS Biol.">
        <title>The genome sequence of Caenorhabditis briggsae: a platform for comparative genomics.</title>
        <authorList>
            <person name="Stein L.D."/>
            <person name="Bao Z."/>
            <person name="Blasiar D."/>
            <person name="Blumenthal T."/>
            <person name="Brent M.R."/>
            <person name="Chen N."/>
            <person name="Chinwalla A."/>
            <person name="Clarke L."/>
            <person name="Clee C."/>
            <person name="Coghlan A."/>
            <person name="Coulson A."/>
            <person name="D'Eustachio P."/>
            <person name="Fitch D.H."/>
            <person name="Fulton L.A."/>
            <person name="Fulton R.E."/>
            <person name="Griffiths-Jones S."/>
            <person name="Harris T.W."/>
            <person name="Hillier L.W."/>
            <person name="Kamath R."/>
            <person name="Kuwabara P.E."/>
            <person name="Mardis E.R."/>
            <person name="Marra M.A."/>
            <person name="Miner T.L."/>
            <person name="Minx P."/>
            <person name="Mullikin J.C."/>
            <person name="Plumb R.W."/>
            <person name="Rogers J."/>
            <person name="Schein J.E."/>
            <person name="Sohrmann M."/>
            <person name="Spieth J."/>
            <person name="Stajich J.E."/>
            <person name="Wei C."/>
            <person name="Willey D."/>
            <person name="Wilson R.K."/>
            <person name="Durbin R."/>
            <person name="Waterston R.H."/>
        </authorList>
    </citation>
    <scope>NUCLEOTIDE SEQUENCE [LARGE SCALE GENOMIC DNA]</scope>
    <source>
        <strain evidence="15 16">AF16</strain>
    </source>
</reference>
<feature type="transmembrane region" description="Helical" evidence="14">
    <location>
        <begin position="109"/>
        <end position="128"/>
    </location>
</feature>
<keyword evidence="3 13" id="KW-0813">Transport</keyword>
<evidence type="ECO:0000256" key="3">
    <source>
        <dbReference type="ARBA" id="ARBA00022448"/>
    </source>
</evidence>
<evidence type="ECO:0000256" key="12">
    <source>
        <dbReference type="ARBA" id="ARBA00023303"/>
    </source>
</evidence>
<dbReference type="Pfam" id="PF00858">
    <property type="entry name" value="ASC"/>
    <property type="match status" value="1"/>
</dbReference>
<evidence type="ECO:0000256" key="10">
    <source>
        <dbReference type="ARBA" id="ARBA00023180"/>
    </source>
</evidence>
<name>B6ILJ0_CAEBR</name>
<evidence type="ECO:0000256" key="2">
    <source>
        <dbReference type="ARBA" id="ARBA00007193"/>
    </source>
</evidence>
<reference evidence="15 16" key="2">
    <citation type="journal article" date="2011" name="PLoS Genet.">
        <title>Caenorhabditis briggsae recombinant inbred line genotypes reveal inter-strain incompatibility and the evolution of recombination.</title>
        <authorList>
            <person name="Ross J.A."/>
            <person name="Koboldt D.C."/>
            <person name="Staisch J.E."/>
            <person name="Chamberlin H.M."/>
            <person name="Gupta B.P."/>
            <person name="Miller R.D."/>
            <person name="Baird S.E."/>
            <person name="Haag E.S."/>
        </authorList>
    </citation>
    <scope>NUCLEOTIDE SEQUENCE [LARGE SCALE GENOMIC DNA]</scope>
    <source>
        <strain evidence="15 16">AF16</strain>
    </source>
</reference>
<proteinExistence type="inferred from homology"/>
<dbReference type="HOGENOM" id="CLU_1817493_0_0_1"/>
<dbReference type="Proteomes" id="UP000008549">
    <property type="component" value="Unassembled WGS sequence"/>
</dbReference>
<evidence type="ECO:0000313" key="16">
    <source>
        <dbReference type="Proteomes" id="UP000008549"/>
    </source>
</evidence>
<evidence type="ECO:0000256" key="13">
    <source>
        <dbReference type="RuleBase" id="RU000679"/>
    </source>
</evidence>
<dbReference type="InterPro" id="IPR001873">
    <property type="entry name" value="ENaC"/>
</dbReference>
<keyword evidence="5 13" id="KW-0812">Transmembrane</keyword>
<evidence type="ECO:0000313" key="15">
    <source>
        <dbReference type="EMBL" id="CAS00770.1"/>
    </source>
</evidence>
<dbReference type="GO" id="GO:0016020">
    <property type="term" value="C:membrane"/>
    <property type="evidence" value="ECO:0007669"/>
    <property type="project" value="UniProtKB-SubCell"/>
</dbReference>
<dbReference type="InParanoid" id="B6ILJ0"/>
<comment type="subcellular location">
    <subcellularLocation>
        <location evidence="1">Membrane</location>
        <topology evidence="1">Multi-pass membrane protein</topology>
    </subcellularLocation>
</comment>
<dbReference type="AlphaFoldDB" id="B6ILJ0"/>
<dbReference type="GeneID" id="68918840"/>
<accession>B6ILJ0</accession>
<protein>
    <submittedName>
        <fullName evidence="15">Protein CBG27387</fullName>
    </submittedName>
</protein>
<gene>
    <name evidence="15" type="ORF">CBG27387</name>
    <name evidence="15" type="ORF">CBG_27387</name>
</gene>
<dbReference type="CTD" id="68918840"/>
<dbReference type="STRING" id="6238.B6ILJ0"/>
<evidence type="ECO:0000256" key="4">
    <source>
        <dbReference type="ARBA" id="ARBA00022461"/>
    </source>
</evidence>
<keyword evidence="10" id="KW-0325">Glycoprotein</keyword>